<name>A0ABQ6F4P0_9VIBR</name>
<comment type="caution">
    <text evidence="1">The sequence shown here is derived from an EMBL/GenBank/DDBJ whole genome shotgun (WGS) entry which is preliminary data.</text>
</comment>
<evidence type="ECO:0000313" key="1">
    <source>
        <dbReference type="EMBL" id="GLT20513.1"/>
    </source>
</evidence>
<dbReference type="RefSeq" id="WP_284194342.1">
    <property type="nucleotide sequence ID" value="NZ_BSPW01000124.1"/>
</dbReference>
<protein>
    <submittedName>
        <fullName evidence="1">Uncharacterized protein</fullName>
    </submittedName>
</protein>
<reference evidence="2" key="1">
    <citation type="journal article" date="2019" name="Int. J. Syst. Evol. Microbiol.">
        <title>The Global Catalogue of Microorganisms (GCM) 10K type strain sequencing project: providing services to taxonomists for standard genome sequencing and annotation.</title>
        <authorList>
            <consortium name="The Broad Institute Genomics Platform"/>
            <consortium name="The Broad Institute Genome Sequencing Center for Infectious Disease"/>
            <person name="Wu L."/>
            <person name="Ma J."/>
        </authorList>
    </citation>
    <scope>NUCLEOTIDE SEQUENCE [LARGE SCALE GENOMIC DNA]</scope>
    <source>
        <strain evidence="2">NBRC 108723</strain>
    </source>
</reference>
<organism evidence="1 2">
    <name type="scientific">Vibrio zhanjiangensis</name>
    <dbReference type="NCBI Taxonomy" id="1046128"/>
    <lineage>
        <taxon>Bacteria</taxon>
        <taxon>Pseudomonadati</taxon>
        <taxon>Pseudomonadota</taxon>
        <taxon>Gammaproteobacteria</taxon>
        <taxon>Vibrionales</taxon>
        <taxon>Vibrionaceae</taxon>
        <taxon>Vibrio</taxon>
    </lineage>
</organism>
<gene>
    <name evidence="1" type="ORF">GCM10007938_42980</name>
</gene>
<dbReference type="EMBL" id="BSPW01000124">
    <property type="protein sequence ID" value="GLT20513.1"/>
    <property type="molecule type" value="Genomic_DNA"/>
</dbReference>
<sequence length="127" mass="14466">MKEVSLEKVVSTIRKVMDDSTSFNDFKYDSMESAISKLAKEKHQNINVFETLTQEMIEQQKEDYDGYLDGAKVGDLVWGDSEMWVSQLVVERWAQESSDAINNSDDIEQVADYVENCLIVEVLSASL</sequence>
<keyword evidence="2" id="KW-1185">Reference proteome</keyword>
<dbReference type="Proteomes" id="UP001157138">
    <property type="component" value="Unassembled WGS sequence"/>
</dbReference>
<accession>A0ABQ6F4P0</accession>
<evidence type="ECO:0000313" key="2">
    <source>
        <dbReference type="Proteomes" id="UP001157138"/>
    </source>
</evidence>
<proteinExistence type="predicted"/>